<dbReference type="EMBL" id="JALANJ010000007">
    <property type="protein sequence ID" value="MCY8120149.1"/>
    <property type="molecule type" value="Genomic_DNA"/>
</dbReference>
<sequence length="184" mass="21728">MNETFFWQLIDQAGSQKEPNEWLRDTLVKKETDEIVDFEFMIQTLMQKSYQSSLWGAAYILMDGCSDDTFDYFRGWLITQGKETFEKVLDDHEYLAAYITEETLDEEGYPQNEDLLSVAIEALTYIKTGDDEWDDEVHNELLDALEQKGLAESDEIEFDWEEEDLPERFPKLWERFGENPLGEF</sequence>
<comment type="caution">
    <text evidence="2">The sequence shown here is derived from an EMBL/GenBank/DDBJ whole genome shotgun (WGS) entry which is preliminary data.</text>
</comment>
<dbReference type="Proteomes" id="UP001070352">
    <property type="component" value="Unassembled WGS sequence"/>
</dbReference>
<accession>A0A9Q4DLY8</accession>
<reference evidence="2" key="1">
    <citation type="submission" date="2022-02" db="EMBL/GenBank/DDBJ databases">
        <title>Crop Bioprotection Bacillus Genome Sequencing.</title>
        <authorList>
            <person name="Dunlap C."/>
        </authorList>
    </citation>
    <scope>NUCLEOTIDE SEQUENCE</scope>
    <source>
        <strain evidence="2">M18B4</strain>
    </source>
</reference>
<dbReference type="Pfam" id="PF14024">
    <property type="entry name" value="DUF4240"/>
    <property type="match status" value="1"/>
</dbReference>
<protein>
    <submittedName>
        <fullName evidence="2">DUF4240 domain-containing protein</fullName>
    </submittedName>
</protein>
<feature type="domain" description="DUF4240" evidence="1">
    <location>
        <begin position="1"/>
        <end position="122"/>
    </location>
</feature>
<evidence type="ECO:0000313" key="3">
    <source>
        <dbReference type="Proteomes" id="UP001070352"/>
    </source>
</evidence>
<name>A0A9Q4DLY8_BACSC</name>
<proteinExistence type="predicted"/>
<evidence type="ECO:0000313" key="2">
    <source>
        <dbReference type="EMBL" id="MCY8120149.1"/>
    </source>
</evidence>
<evidence type="ECO:0000259" key="1">
    <source>
        <dbReference type="Pfam" id="PF14024"/>
    </source>
</evidence>
<organism evidence="2 3">
    <name type="scientific">Bacillus spizizenii</name>
    <name type="common">Bacillus subtilis subsp. spizizenii</name>
    <dbReference type="NCBI Taxonomy" id="96241"/>
    <lineage>
        <taxon>Bacteria</taxon>
        <taxon>Bacillati</taxon>
        <taxon>Bacillota</taxon>
        <taxon>Bacilli</taxon>
        <taxon>Bacillales</taxon>
        <taxon>Bacillaceae</taxon>
        <taxon>Bacillus</taxon>
    </lineage>
</organism>
<gene>
    <name evidence="2" type="ORF">MOC45_05945</name>
</gene>
<dbReference type="InterPro" id="IPR025334">
    <property type="entry name" value="DUF4240"/>
</dbReference>
<dbReference type="AlphaFoldDB" id="A0A9Q4DLY8"/>